<dbReference type="Proteomes" id="UP000563094">
    <property type="component" value="Unassembled WGS sequence"/>
</dbReference>
<dbReference type="AlphaFoldDB" id="A0A839GJL9"/>
<organism evidence="1 2">
    <name type="scientific">Rufibacter quisquiliarum</name>
    <dbReference type="NCBI Taxonomy" id="1549639"/>
    <lineage>
        <taxon>Bacteria</taxon>
        <taxon>Pseudomonadati</taxon>
        <taxon>Bacteroidota</taxon>
        <taxon>Cytophagia</taxon>
        <taxon>Cytophagales</taxon>
        <taxon>Hymenobacteraceae</taxon>
        <taxon>Rufibacter</taxon>
    </lineage>
</organism>
<comment type="caution">
    <text evidence="1">The sequence shown here is derived from an EMBL/GenBank/DDBJ whole genome shotgun (WGS) entry which is preliminary data.</text>
</comment>
<protein>
    <submittedName>
        <fullName evidence="1">Uncharacterized protein</fullName>
    </submittedName>
</protein>
<reference evidence="1 2" key="1">
    <citation type="submission" date="2020-08" db="EMBL/GenBank/DDBJ databases">
        <title>Genomic Encyclopedia of Type Strains, Phase IV (KMG-IV): sequencing the most valuable type-strain genomes for metagenomic binning, comparative biology and taxonomic classification.</title>
        <authorList>
            <person name="Goeker M."/>
        </authorList>
    </citation>
    <scope>NUCLEOTIDE SEQUENCE [LARGE SCALE GENOMIC DNA]</scope>
    <source>
        <strain evidence="1 2">DSM 29854</strain>
    </source>
</reference>
<name>A0A839GJL9_9BACT</name>
<sequence>MHILKPLPTLNRSAINISTFLLINILHSETPKEA</sequence>
<evidence type="ECO:0000313" key="1">
    <source>
        <dbReference type="EMBL" id="MBA9076969.1"/>
    </source>
</evidence>
<dbReference type="EMBL" id="JACJIQ010000005">
    <property type="protein sequence ID" value="MBA9076969.1"/>
    <property type="molecule type" value="Genomic_DNA"/>
</dbReference>
<proteinExistence type="predicted"/>
<evidence type="ECO:0000313" key="2">
    <source>
        <dbReference type="Proteomes" id="UP000563094"/>
    </source>
</evidence>
<accession>A0A839GJL9</accession>
<gene>
    <name evidence="1" type="ORF">FHS90_001677</name>
</gene>
<keyword evidence="2" id="KW-1185">Reference proteome</keyword>